<dbReference type="GO" id="GO:0003676">
    <property type="term" value="F:nucleic acid binding"/>
    <property type="evidence" value="ECO:0007669"/>
    <property type="project" value="InterPro"/>
</dbReference>
<gene>
    <name evidence="2" type="ORF">EVAR_406_1</name>
</gene>
<dbReference type="PANTHER" id="PTHR46060:SF1">
    <property type="entry name" value="MARINER MOS1 TRANSPOSASE-LIKE PROTEIN"/>
    <property type="match status" value="1"/>
</dbReference>
<dbReference type="InterPro" id="IPR052709">
    <property type="entry name" value="Transposase-MT_Hybrid"/>
</dbReference>
<dbReference type="PANTHER" id="PTHR46060">
    <property type="entry name" value="MARINER MOS1 TRANSPOSASE-LIKE PROTEIN"/>
    <property type="match status" value="1"/>
</dbReference>
<dbReference type="InterPro" id="IPR036397">
    <property type="entry name" value="RNaseH_sf"/>
</dbReference>
<reference evidence="2 3" key="1">
    <citation type="journal article" date="2019" name="Commun. Biol.">
        <title>The bagworm genome reveals a unique fibroin gene that provides high tensile strength.</title>
        <authorList>
            <person name="Kono N."/>
            <person name="Nakamura H."/>
            <person name="Ohtoshi R."/>
            <person name="Tomita M."/>
            <person name="Numata K."/>
            <person name="Arakawa K."/>
        </authorList>
    </citation>
    <scope>NUCLEOTIDE SEQUENCE [LARGE SCALE GENOMIC DNA]</scope>
</reference>
<sequence>MRLGRALKEKRPQYYFRHDKITLLHDNAHPHVAVPVKNYLKTLDWEVLPYPLYPSDIAASDYHLFRPMAHAPPTKEEDLHVTGVFHQRDPPPAALRRTTPADDAGL</sequence>
<dbReference type="Gene3D" id="3.30.420.10">
    <property type="entry name" value="Ribonuclease H-like superfamily/Ribonuclease H"/>
    <property type="match status" value="1"/>
</dbReference>
<feature type="compositionally biased region" description="Low complexity" evidence="1">
    <location>
        <begin position="94"/>
        <end position="106"/>
    </location>
</feature>
<proteinExistence type="predicted"/>
<evidence type="ECO:0000313" key="2">
    <source>
        <dbReference type="EMBL" id="GBO99054.1"/>
    </source>
</evidence>
<keyword evidence="3" id="KW-1185">Reference proteome</keyword>
<dbReference type="Proteomes" id="UP000299102">
    <property type="component" value="Unassembled WGS sequence"/>
</dbReference>
<organism evidence="2 3">
    <name type="scientific">Eumeta variegata</name>
    <name type="common">Bagworm moth</name>
    <name type="synonym">Eumeta japonica</name>
    <dbReference type="NCBI Taxonomy" id="151549"/>
    <lineage>
        <taxon>Eukaryota</taxon>
        <taxon>Metazoa</taxon>
        <taxon>Ecdysozoa</taxon>
        <taxon>Arthropoda</taxon>
        <taxon>Hexapoda</taxon>
        <taxon>Insecta</taxon>
        <taxon>Pterygota</taxon>
        <taxon>Neoptera</taxon>
        <taxon>Endopterygota</taxon>
        <taxon>Lepidoptera</taxon>
        <taxon>Glossata</taxon>
        <taxon>Ditrysia</taxon>
        <taxon>Tineoidea</taxon>
        <taxon>Psychidae</taxon>
        <taxon>Oiketicinae</taxon>
        <taxon>Eumeta</taxon>
    </lineage>
</organism>
<comment type="caution">
    <text evidence="2">The sequence shown here is derived from an EMBL/GenBank/DDBJ whole genome shotgun (WGS) entry which is preliminary data.</text>
</comment>
<feature type="region of interest" description="Disordered" evidence="1">
    <location>
        <begin position="85"/>
        <end position="106"/>
    </location>
</feature>
<dbReference type="OrthoDB" id="616263at2759"/>
<evidence type="ECO:0000313" key="3">
    <source>
        <dbReference type="Proteomes" id="UP000299102"/>
    </source>
</evidence>
<evidence type="ECO:0000256" key="1">
    <source>
        <dbReference type="SAM" id="MobiDB-lite"/>
    </source>
</evidence>
<dbReference type="EMBL" id="BGZK01000002">
    <property type="protein sequence ID" value="GBO99054.1"/>
    <property type="molecule type" value="Genomic_DNA"/>
</dbReference>
<name>A0A4C1SA99_EUMVA</name>
<accession>A0A4C1SA99</accession>
<dbReference type="AlphaFoldDB" id="A0A4C1SA99"/>
<protein>
    <submittedName>
        <fullName evidence="2">Mariner Mos1 transposase</fullName>
    </submittedName>
</protein>